<keyword evidence="2" id="KW-1133">Transmembrane helix</keyword>
<proteinExistence type="predicted"/>
<sequence>MASRPVAAPTPDADDPRTERLDAAPGSPQHPRHPQPPPGRSWAARLLLAVLVALLVAGGLVVRLGLVGGDGIGAGDNADGARLFCVAELEPVAPDGRAAWRDVVVTEFRTGGEACPPEAPASSAGLVLSVAVDAGALLEGAPPAPDGTQRFSLEWLAALYLGLIALGAGVAAYAVTARHAALRLLTVLGPPIAPLLLVPWWSRFLVSTYAEPAGLVGAVWVALGLLAVAVTRPADRGARIAALVLLGAGGALAATAKPGFLAVGAVAVVAAALVAVGTARRRRRVAGLATAAVVLAVSALPVLSGLRAQDDYYEVVNAHNLAFTAVLPESGPPATAALGLRPEAWDHAGEGFFFDSGAGVPGWRETVADRPEELRAAAYRWVATHPRVLARLVQRGMVATMRPQMPYLVSATAGADGAVGDAPVEFHPEAPPFMGPFFAYLDEVDAPWLPAGLVAVSVLGAAATLVVPRERGVAAGWFRAAARLTRVAAALAVAGTGVVVVAVLGDGYYELIKHVWLASYAFVVTAGVLAAALVAAGTGAVVTRRRR</sequence>
<feature type="transmembrane region" description="Helical" evidence="2">
    <location>
        <begin position="155"/>
        <end position="175"/>
    </location>
</feature>
<feature type="transmembrane region" description="Helical" evidence="2">
    <location>
        <begin position="237"/>
        <end position="254"/>
    </location>
</feature>
<feature type="transmembrane region" description="Helical" evidence="2">
    <location>
        <begin position="448"/>
        <end position="467"/>
    </location>
</feature>
<accession>A0ABU8M2A6</accession>
<reference evidence="3 4" key="1">
    <citation type="submission" date="2024-03" db="EMBL/GenBank/DDBJ databases">
        <title>Actinomycetospora sp. OC33-EN07, a novel actinomycete isolated from wild orchid (Aerides multiflora).</title>
        <authorList>
            <person name="Suriyachadkun C."/>
        </authorList>
    </citation>
    <scope>NUCLEOTIDE SEQUENCE [LARGE SCALE GENOMIC DNA]</scope>
    <source>
        <strain evidence="3 4">OC33-EN07</strain>
    </source>
</reference>
<keyword evidence="4" id="KW-1185">Reference proteome</keyword>
<keyword evidence="2" id="KW-0812">Transmembrane</keyword>
<feature type="transmembrane region" description="Helical" evidence="2">
    <location>
        <begin position="487"/>
        <end position="505"/>
    </location>
</feature>
<dbReference type="Proteomes" id="UP001369736">
    <property type="component" value="Unassembled WGS sequence"/>
</dbReference>
<evidence type="ECO:0000256" key="1">
    <source>
        <dbReference type="SAM" id="MobiDB-lite"/>
    </source>
</evidence>
<protein>
    <recommendedName>
        <fullName evidence="5">Membrane protein DUF2142</fullName>
    </recommendedName>
</protein>
<evidence type="ECO:0008006" key="5">
    <source>
        <dbReference type="Google" id="ProtNLM"/>
    </source>
</evidence>
<dbReference type="RefSeq" id="WP_337702228.1">
    <property type="nucleotide sequence ID" value="NZ_JBBEGM010000003.1"/>
</dbReference>
<feature type="transmembrane region" description="Helical" evidence="2">
    <location>
        <begin position="42"/>
        <end position="62"/>
    </location>
</feature>
<feature type="transmembrane region" description="Helical" evidence="2">
    <location>
        <begin position="517"/>
        <end position="542"/>
    </location>
</feature>
<evidence type="ECO:0000256" key="2">
    <source>
        <dbReference type="SAM" id="Phobius"/>
    </source>
</evidence>
<evidence type="ECO:0000313" key="3">
    <source>
        <dbReference type="EMBL" id="MEJ2861497.1"/>
    </source>
</evidence>
<organism evidence="3 4">
    <name type="scientific">Actinomycetospora flava</name>
    <dbReference type="NCBI Taxonomy" id="3129232"/>
    <lineage>
        <taxon>Bacteria</taxon>
        <taxon>Bacillati</taxon>
        <taxon>Actinomycetota</taxon>
        <taxon>Actinomycetes</taxon>
        <taxon>Pseudonocardiales</taxon>
        <taxon>Pseudonocardiaceae</taxon>
        <taxon>Actinomycetospora</taxon>
    </lineage>
</organism>
<feature type="transmembrane region" description="Helical" evidence="2">
    <location>
        <begin position="260"/>
        <end position="278"/>
    </location>
</feature>
<feature type="transmembrane region" description="Helical" evidence="2">
    <location>
        <begin position="182"/>
        <end position="201"/>
    </location>
</feature>
<feature type="region of interest" description="Disordered" evidence="1">
    <location>
        <begin position="1"/>
        <end position="39"/>
    </location>
</feature>
<dbReference type="EMBL" id="JBBEGM010000003">
    <property type="protein sequence ID" value="MEJ2861497.1"/>
    <property type="molecule type" value="Genomic_DNA"/>
</dbReference>
<comment type="caution">
    <text evidence="3">The sequence shown here is derived from an EMBL/GenBank/DDBJ whole genome shotgun (WGS) entry which is preliminary data.</text>
</comment>
<gene>
    <name evidence="3" type="ORF">WCD58_10040</name>
</gene>
<evidence type="ECO:0000313" key="4">
    <source>
        <dbReference type="Proteomes" id="UP001369736"/>
    </source>
</evidence>
<feature type="transmembrane region" description="Helical" evidence="2">
    <location>
        <begin position="213"/>
        <end position="230"/>
    </location>
</feature>
<feature type="transmembrane region" description="Helical" evidence="2">
    <location>
        <begin position="285"/>
        <end position="303"/>
    </location>
</feature>
<name>A0ABU8M2A6_9PSEU</name>
<keyword evidence="2" id="KW-0472">Membrane</keyword>